<dbReference type="SUPFAM" id="SSF56731">
    <property type="entry name" value="DNA primase core"/>
    <property type="match status" value="1"/>
</dbReference>
<gene>
    <name evidence="2" type="ORF">BBD42_15360</name>
</gene>
<dbReference type="CDD" id="cd01029">
    <property type="entry name" value="TOPRIM_primases"/>
    <property type="match status" value="1"/>
</dbReference>
<evidence type="ECO:0000259" key="1">
    <source>
        <dbReference type="SMART" id="SM00493"/>
    </source>
</evidence>
<name>A0A1B2DJ19_9BACL</name>
<dbReference type="Pfam" id="PF13155">
    <property type="entry name" value="Toprim_2"/>
    <property type="match status" value="1"/>
</dbReference>
<dbReference type="Gene3D" id="3.40.1360.10">
    <property type="match status" value="1"/>
</dbReference>
<organism evidence="2">
    <name type="scientific">Paenibacillus sp. BIHB 4019</name>
    <dbReference type="NCBI Taxonomy" id="1870819"/>
    <lineage>
        <taxon>Bacteria</taxon>
        <taxon>Bacillati</taxon>
        <taxon>Bacillota</taxon>
        <taxon>Bacilli</taxon>
        <taxon>Bacillales</taxon>
        <taxon>Paenibacillaceae</taxon>
        <taxon>Paenibacillus</taxon>
    </lineage>
</organism>
<proteinExistence type="predicted"/>
<dbReference type="RefSeq" id="WP_099518870.1">
    <property type="nucleotide sequence ID" value="NZ_CP016808.1"/>
</dbReference>
<dbReference type="AlphaFoldDB" id="A0A1B2DJ19"/>
<sequence length="319" mass="36694">MIDVRAELEEYEFNAATWTDTRLLAASPFRYDRHPSFYVILDADDEAYGCWGDSGANDPEWQRGGFVMLLAFLRNETSEEAREYLDTKYGSGPEIDSAEITLRLPKLKEDKPRITRIDERILDEYKFRHPYLERRGISEPVQRLMNVGYDRDRQAITLPWYNADGTLGNVKYRRIDSKTFWYTKGGRPIREMLYGIHIAYGQKLRKAALVEAEIDAQTLMSAGIFTIATGGSAFTEAKRDLLLRSPIEEVTLWRDNDAAGRKWRNKVATELNGHIDVKLALMRGKYKDVNECACNGGNIRQFKTRNCRNLSVNLHCCQA</sequence>
<evidence type="ECO:0000313" key="2">
    <source>
        <dbReference type="EMBL" id="ANY67689.1"/>
    </source>
</evidence>
<protein>
    <recommendedName>
        <fullName evidence="1">Toprim domain-containing protein</fullName>
    </recommendedName>
</protein>
<reference evidence="2" key="1">
    <citation type="submission" date="2016-08" db="EMBL/GenBank/DDBJ databases">
        <title>Complete Genome Seqeunce of Paenibacillus sp. BIHB 4019 from tea rhizoplane.</title>
        <authorList>
            <person name="Thakur R."/>
            <person name="Swarnkar M.K."/>
            <person name="Gulati A."/>
        </authorList>
    </citation>
    <scope>NUCLEOTIDE SEQUENCE [LARGE SCALE GENOMIC DNA]</scope>
    <source>
        <strain evidence="2">BIHB4019</strain>
    </source>
</reference>
<dbReference type="SMART" id="SM00493">
    <property type="entry name" value="TOPRIM"/>
    <property type="match status" value="1"/>
</dbReference>
<dbReference type="EMBL" id="CP016808">
    <property type="protein sequence ID" value="ANY67689.1"/>
    <property type="molecule type" value="Genomic_DNA"/>
</dbReference>
<dbReference type="InterPro" id="IPR034154">
    <property type="entry name" value="TOPRIM_DnaG/twinkle"/>
</dbReference>
<feature type="domain" description="Toprim" evidence="1">
    <location>
        <begin position="205"/>
        <end position="276"/>
    </location>
</feature>
<accession>A0A1B2DJ19</accession>
<dbReference type="InterPro" id="IPR006171">
    <property type="entry name" value="TOPRIM_dom"/>
</dbReference>